<reference evidence="2" key="1">
    <citation type="journal article" date="2023" name="Mol. Phylogenet. Evol.">
        <title>Genome-scale phylogeny and comparative genomics of the fungal order Sordariales.</title>
        <authorList>
            <person name="Hensen N."/>
            <person name="Bonometti L."/>
            <person name="Westerberg I."/>
            <person name="Brannstrom I.O."/>
            <person name="Guillou S."/>
            <person name="Cros-Aarteil S."/>
            <person name="Calhoun S."/>
            <person name="Haridas S."/>
            <person name="Kuo A."/>
            <person name="Mondo S."/>
            <person name="Pangilinan J."/>
            <person name="Riley R."/>
            <person name="LaButti K."/>
            <person name="Andreopoulos B."/>
            <person name="Lipzen A."/>
            <person name="Chen C."/>
            <person name="Yan M."/>
            <person name="Daum C."/>
            <person name="Ng V."/>
            <person name="Clum A."/>
            <person name="Steindorff A."/>
            <person name="Ohm R.A."/>
            <person name="Martin F."/>
            <person name="Silar P."/>
            <person name="Natvig D.O."/>
            <person name="Lalanne C."/>
            <person name="Gautier V."/>
            <person name="Ament-Velasquez S.L."/>
            <person name="Kruys A."/>
            <person name="Hutchinson M.I."/>
            <person name="Powell A.J."/>
            <person name="Barry K."/>
            <person name="Miller A.N."/>
            <person name="Grigoriev I.V."/>
            <person name="Debuchy R."/>
            <person name="Gladieux P."/>
            <person name="Hiltunen Thoren M."/>
            <person name="Johannesson H."/>
        </authorList>
    </citation>
    <scope>NUCLEOTIDE SEQUENCE</scope>
    <source>
        <strain evidence="2">CBS 118394</strain>
    </source>
</reference>
<gene>
    <name evidence="2" type="ORF">B0H66DRAFT_620206</name>
</gene>
<dbReference type="CDD" id="cd02859">
    <property type="entry name" value="E_set_AMPKbeta_like_N"/>
    <property type="match status" value="1"/>
</dbReference>
<dbReference type="SUPFAM" id="SSF81296">
    <property type="entry name" value="E set domains"/>
    <property type="match status" value="1"/>
</dbReference>
<sequence length="631" mass="68760">MASAMAPATITYQKPGTKPPIYVAGTFSDPAWQLQEMDYDVDTDGEHVFRKEIFGEPGSKIHYKFRIGDGDWWVLNEDTPTVTDIAGNENNELEVQPPKAETNCRRPPDVVATNGHAAPGQGGNKASYAEITASRPPESGDNRPRPVADIMKEALGRSDPHSGASTPSFARTAAEVADSAALINQEEPEARMPDDEAGRTGFRRMSGTPIQGVASVAAEVADSAQDLDNEEVIIEVEDHSDINFQYETYDFQDDMLEENEPADHQPPLFAHECVGMEGGEEVVPTDDGDEDIPRKPSADEVDPDYIDMNDPTLERFPSNREGIIDTVRKLETGLGEDRVAFDGIPISPVIGSYRPGMEDITGDPFLSSPVVSASPIIPRPSRRLEIPRSPHGSISSNHSSPLSLQAIDEGEEPSGGEEESCHPAVLLSPPRLRSQYRAAQRTDSDEDEGIAMKDSRSSGTPKKEDETHSFPKTPESPSDVISRALQEESPDIEAAARPTQHESLTTPEQESGQRRAQSPRIVIQTAEDTEDDLGDRVHHEKGQADPSVAIDTKNHDDLDVGTSTVVEADSNQIRKRVVSPADRPGTPASVQSPAGVHADHEGGWLRVFFRLLFVDWIGGLISKLWGARRQT</sequence>
<evidence type="ECO:0000313" key="3">
    <source>
        <dbReference type="Proteomes" id="UP001283341"/>
    </source>
</evidence>
<name>A0AAE0IE21_9PEZI</name>
<keyword evidence="3" id="KW-1185">Reference proteome</keyword>
<dbReference type="Proteomes" id="UP001283341">
    <property type="component" value="Unassembled WGS sequence"/>
</dbReference>
<feature type="compositionally biased region" description="Low complexity" evidence="1">
    <location>
        <begin position="389"/>
        <end position="404"/>
    </location>
</feature>
<dbReference type="EMBL" id="JAUEDM010000003">
    <property type="protein sequence ID" value="KAK3322551.1"/>
    <property type="molecule type" value="Genomic_DNA"/>
</dbReference>
<feature type="compositionally biased region" description="Acidic residues" evidence="1">
    <location>
        <begin position="408"/>
        <end position="418"/>
    </location>
</feature>
<feature type="compositionally biased region" description="Basic and acidic residues" evidence="1">
    <location>
        <begin position="534"/>
        <end position="543"/>
    </location>
</feature>
<feature type="region of interest" description="Disordered" evidence="1">
    <location>
        <begin position="381"/>
        <end position="556"/>
    </location>
</feature>
<feature type="compositionally biased region" description="Acidic residues" evidence="1">
    <location>
        <begin position="279"/>
        <end position="290"/>
    </location>
</feature>
<dbReference type="Gene3D" id="2.60.40.10">
    <property type="entry name" value="Immunoglobulins"/>
    <property type="match status" value="1"/>
</dbReference>
<dbReference type="InterPro" id="IPR013783">
    <property type="entry name" value="Ig-like_fold"/>
</dbReference>
<evidence type="ECO:0000256" key="1">
    <source>
        <dbReference type="SAM" id="MobiDB-lite"/>
    </source>
</evidence>
<reference evidence="2" key="2">
    <citation type="submission" date="2023-06" db="EMBL/GenBank/DDBJ databases">
        <authorList>
            <consortium name="Lawrence Berkeley National Laboratory"/>
            <person name="Haridas S."/>
            <person name="Hensen N."/>
            <person name="Bonometti L."/>
            <person name="Westerberg I."/>
            <person name="Brannstrom I.O."/>
            <person name="Guillou S."/>
            <person name="Cros-Aarteil S."/>
            <person name="Calhoun S."/>
            <person name="Kuo A."/>
            <person name="Mondo S."/>
            <person name="Pangilinan J."/>
            <person name="Riley R."/>
            <person name="Labutti K."/>
            <person name="Andreopoulos B."/>
            <person name="Lipzen A."/>
            <person name="Chen C."/>
            <person name="Yanf M."/>
            <person name="Daum C."/>
            <person name="Ng V."/>
            <person name="Clum A."/>
            <person name="Steindorff A."/>
            <person name="Ohm R."/>
            <person name="Martin F."/>
            <person name="Silar P."/>
            <person name="Natvig D."/>
            <person name="Lalanne C."/>
            <person name="Gautier V."/>
            <person name="Ament-Velasquez S.L."/>
            <person name="Kruys A."/>
            <person name="Hutchinson M.I."/>
            <person name="Powell A.J."/>
            <person name="Barry K."/>
            <person name="Miller A.N."/>
            <person name="Grigoriev I.V."/>
            <person name="Debuchy R."/>
            <person name="Gladieux P."/>
            <person name="Thoren M.H."/>
            <person name="Johannesson H."/>
        </authorList>
    </citation>
    <scope>NUCLEOTIDE SEQUENCE</scope>
    <source>
        <strain evidence="2">CBS 118394</strain>
    </source>
</reference>
<evidence type="ECO:0008006" key="4">
    <source>
        <dbReference type="Google" id="ProtNLM"/>
    </source>
</evidence>
<proteinExistence type="predicted"/>
<comment type="caution">
    <text evidence="2">The sequence shown here is derived from an EMBL/GenBank/DDBJ whole genome shotgun (WGS) entry which is preliminary data.</text>
</comment>
<accession>A0AAE0IE21</accession>
<feature type="compositionally biased region" description="Basic and acidic residues" evidence="1">
    <location>
        <begin position="450"/>
        <end position="469"/>
    </location>
</feature>
<feature type="region of interest" description="Disordered" evidence="1">
    <location>
        <begin position="279"/>
        <end position="310"/>
    </location>
</feature>
<feature type="compositionally biased region" description="Polar residues" evidence="1">
    <location>
        <begin position="501"/>
        <end position="516"/>
    </location>
</feature>
<dbReference type="InterPro" id="IPR014756">
    <property type="entry name" value="Ig_E-set"/>
</dbReference>
<protein>
    <recommendedName>
        <fullName evidence="4">AMP-activated protein kinase glycogen-binding domain-containing protein</fullName>
    </recommendedName>
</protein>
<dbReference type="AlphaFoldDB" id="A0AAE0IE21"/>
<organism evidence="2 3">
    <name type="scientific">Apodospora peruviana</name>
    <dbReference type="NCBI Taxonomy" id="516989"/>
    <lineage>
        <taxon>Eukaryota</taxon>
        <taxon>Fungi</taxon>
        <taxon>Dikarya</taxon>
        <taxon>Ascomycota</taxon>
        <taxon>Pezizomycotina</taxon>
        <taxon>Sordariomycetes</taxon>
        <taxon>Sordariomycetidae</taxon>
        <taxon>Sordariales</taxon>
        <taxon>Lasiosphaeriaceae</taxon>
        <taxon>Apodospora</taxon>
    </lineage>
</organism>
<evidence type="ECO:0000313" key="2">
    <source>
        <dbReference type="EMBL" id="KAK3322551.1"/>
    </source>
</evidence>